<evidence type="ECO:0000313" key="3">
    <source>
        <dbReference type="Proteomes" id="UP001459714"/>
    </source>
</evidence>
<proteinExistence type="predicted"/>
<evidence type="ECO:0000259" key="1">
    <source>
        <dbReference type="Pfam" id="PF00107"/>
    </source>
</evidence>
<organism evidence="2 3">
    <name type="scientific">Caldifermentibacillus hisashii</name>
    <dbReference type="NCBI Taxonomy" id="996558"/>
    <lineage>
        <taxon>Bacteria</taxon>
        <taxon>Bacillati</taxon>
        <taxon>Bacillota</taxon>
        <taxon>Bacilli</taxon>
        <taxon>Bacillales</taxon>
        <taxon>Bacillaceae</taxon>
        <taxon>Caldifermentibacillus</taxon>
    </lineage>
</organism>
<feature type="domain" description="Alcohol dehydrogenase-like C-terminal" evidence="1">
    <location>
        <begin position="2"/>
        <end position="53"/>
    </location>
</feature>
<dbReference type="InterPro" id="IPR013149">
    <property type="entry name" value="ADH-like_C"/>
</dbReference>
<dbReference type="SUPFAM" id="SSF51735">
    <property type="entry name" value="NAD(P)-binding Rossmann-fold domains"/>
    <property type="match status" value="1"/>
</dbReference>
<evidence type="ECO:0000313" key="2">
    <source>
        <dbReference type="EMBL" id="MEL3957506.1"/>
    </source>
</evidence>
<dbReference type="EMBL" id="JBBYAK010000001">
    <property type="protein sequence ID" value="MEL3957506.1"/>
    <property type="molecule type" value="Genomic_DNA"/>
</dbReference>
<protein>
    <submittedName>
        <fullName evidence="2">Zinc-binding dehydrogenase</fullName>
    </submittedName>
</protein>
<comment type="caution">
    <text evidence="2">The sequence shown here is derived from an EMBL/GenBank/DDBJ whole genome shotgun (WGS) entry which is preliminary data.</text>
</comment>
<accession>A0ABU9JXB8</accession>
<keyword evidence="3" id="KW-1185">Reference proteome</keyword>
<dbReference type="RefSeq" id="WP_251242029.1">
    <property type="nucleotide sequence ID" value="NZ_CP159977.1"/>
</dbReference>
<name>A0ABU9JXB8_9BACI</name>
<gene>
    <name evidence="2" type="ORF">NST17_09900</name>
</gene>
<sequence>MIGLLTLLVAKRAGATETFVVDVSPERLEKAKSLGVTYVINPVEENAVIIIAKKIIKKSQTLKKEHNLFYTKDCRWK</sequence>
<reference evidence="2 3" key="1">
    <citation type="submission" date="2024-03" db="EMBL/GenBank/DDBJ databases">
        <title>Bacilli Hybrid Assemblies.</title>
        <authorList>
            <person name="Kovac J."/>
        </authorList>
    </citation>
    <scope>NUCLEOTIDE SEQUENCE [LARGE SCALE GENOMIC DNA]</scope>
    <source>
        <strain evidence="2 3">FSL M8-0022</strain>
    </source>
</reference>
<dbReference type="Proteomes" id="UP001459714">
    <property type="component" value="Unassembled WGS sequence"/>
</dbReference>
<dbReference type="Gene3D" id="3.40.50.720">
    <property type="entry name" value="NAD(P)-binding Rossmann-like Domain"/>
    <property type="match status" value="1"/>
</dbReference>
<dbReference type="InterPro" id="IPR036291">
    <property type="entry name" value="NAD(P)-bd_dom_sf"/>
</dbReference>
<dbReference type="Pfam" id="PF00107">
    <property type="entry name" value="ADH_zinc_N"/>
    <property type="match status" value="1"/>
</dbReference>